<protein>
    <submittedName>
        <fullName evidence="3">36993_t:CDS:1</fullName>
    </submittedName>
</protein>
<dbReference type="PROSITE" id="PS01036">
    <property type="entry name" value="HSP70_3"/>
    <property type="match status" value="1"/>
</dbReference>
<dbReference type="Gene3D" id="2.60.34.10">
    <property type="entry name" value="Substrate Binding Domain Of DNAk, Chain A, domain 1"/>
    <property type="match status" value="1"/>
</dbReference>
<keyword evidence="4" id="KW-1185">Reference proteome</keyword>
<dbReference type="Proteomes" id="UP000789901">
    <property type="component" value="Unassembled WGS sequence"/>
</dbReference>
<feature type="non-terminal residue" evidence="3">
    <location>
        <position position="1"/>
    </location>
</feature>
<evidence type="ECO:0000256" key="1">
    <source>
        <dbReference type="ARBA" id="ARBA00022741"/>
    </source>
</evidence>
<keyword evidence="1" id="KW-0547">Nucleotide-binding</keyword>
<reference evidence="3 4" key="1">
    <citation type="submission" date="2021-06" db="EMBL/GenBank/DDBJ databases">
        <authorList>
            <person name="Kallberg Y."/>
            <person name="Tangrot J."/>
            <person name="Rosling A."/>
        </authorList>
    </citation>
    <scope>NUCLEOTIDE SEQUENCE [LARGE SCALE GENOMIC DNA]</scope>
    <source>
        <strain evidence="3 4">120-4 pot B 10/14</strain>
    </source>
</reference>
<evidence type="ECO:0000256" key="2">
    <source>
        <dbReference type="ARBA" id="ARBA00022840"/>
    </source>
</evidence>
<gene>
    <name evidence="3" type="ORF">GMARGA_LOCUS35904</name>
</gene>
<dbReference type="Gene3D" id="3.30.420.40">
    <property type="match status" value="2"/>
</dbReference>
<dbReference type="InterPro" id="IPR029047">
    <property type="entry name" value="HSP70_peptide-bd_sf"/>
</dbReference>
<dbReference type="Gene3D" id="1.20.1270.10">
    <property type="match status" value="1"/>
</dbReference>
<proteinExistence type="predicted"/>
<dbReference type="PANTHER" id="PTHR19375">
    <property type="entry name" value="HEAT SHOCK PROTEIN 70KDA"/>
    <property type="match status" value="1"/>
</dbReference>
<dbReference type="InterPro" id="IPR043129">
    <property type="entry name" value="ATPase_NBD"/>
</dbReference>
<sequence>SVKKVLRDAKIDKSQVYEIVLVGGSTRIPKIQKMVLDFFNGKEPNKSINPDEAVAYGAAVKAVILSGDTSEKIQDFLELDVTPLSLGIETSEGVMTPLIKRNTTIPTMKTEIFSYSGNLPSVLIQVYEGERAHTKDNNLLGKFELTDITPAPQIKVSAVDKTTGRSNMMTITFDKDRLSKKEIERMVADAEKYRAEDEKVAQRIQARNSLESYAYNLRNTLQDEKVAGRIDVDDKRKLEDVIKEAITWFENNQEAETEEYEYKQKSVEETANPIMMKLFWSIEKVD</sequence>
<keyword evidence="2" id="KW-0067">ATP-binding</keyword>
<evidence type="ECO:0000313" key="4">
    <source>
        <dbReference type="Proteomes" id="UP000789901"/>
    </source>
</evidence>
<dbReference type="InterPro" id="IPR029048">
    <property type="entry name" value="HSP70_C_sf"/>
</dbReference>
<name>A0ABN7WW59_GIGMA</name>
<dbReference type="SUPFAM" id="SSF100934">
    <property type="entry name" value="Heat shock protein 70kD (HSP70), C-terminal subdomain"/>
    <property type="match status" value="1"/>
</dbReference>
<organism evidence="3 4">
    <name type="scientific">Gigaspora margarita</name>
    <dbReference type="NCBI Taxonomy" id="4874"/>
    <lineage>
        <taxon>Eukaryota</taxon>
        <taxon>Fungi</taxon>
        <taxon>Fungi incertae sedis</taxon>
        <taxon>Mucoromycota</taxon>
        <taxon>Glomeromycotina</taxon>
        <taxon>Glomeromycetes</taxon>
        <taxon>Diversisporales</taxon>
        <taxon>Gigasporaceae</taxon>
        <taxon>Gigaspora</taxon>
    </lineage>
</organism>
<dbReference type="SUPFAM" id="SSF53067">
    <property type="entry name" value="Actin-like ATPase domain"/>
    <property type="match status" value="1"/>
</dbReference>
<dbReference type="InterPro" id="IPR013126">
    <property type="entry name" value="Hsp_70_fam"/>
</dbReference>
<dbReference type="SUPFAM" id="SSF100920">
    <property type="entry name" value="Heat shock protein 70kD (HSP70), peptide-binding domain"/>
    <property type="match status" value="1"/>
</dbReference>
<dbReference type="Pfam" id="PF00012">
    <property type="entry name" value="HSP70"/>
    <property type="match status" value="1"/>
</dbReference>
<accession>A0ABN7WW59</accession>
<dbReference type="InterPro" id="IPR018181">
    <property type="entry name" value="Heat_shock_70_CS"/>
</dbReference>
<comment type="caution">
    <text evidence="3">The sequence shown here is derived from an EMBL/GenBank/DDBJ whole genome shotgun (WGS) entry which is preliminary data.</text>
</comment>
<dbReference type="PRINTS" id="PR00301">
    <property type="entry name" value="HEATSHOCK70"/>
</dbReference>
<evidence type="ECO:0000313" key="3">
    <source>
        <dbReference type="EMBL" id="CAG8842287.1"/>
    </source>
</evidence>
<dbReference type="EMBL" id="CAJVQB010068511">
    <property type="protein sequence ID" value="CAG8842287.1"/>
    <property type="molecule type" value="Genomic_DNA"/>
</dbReference>